<name>A0ACC8XC55_9FIRM</name>
<reference evidence="1" key="1">
    <citation type="submission" date="2016-08" db="EMBL/GenBank/DDBJ databases">
        <authorList>
            <person name="Ngugi D.K."/>
            <person name="Miyake S."/>
            <person name="Stingl U."/>
        </authorList>
    </citation>
    <scope>NUCLEOTIDE SEQUENCE</scope>
    <source>
        <strain evidence="1">SCG-B11WGA-EpuloA1</strain>
    </source>
</reference>
<proteinExistence type="predicted"/>
<organism evidence="1 2">
    <name type="scientific">Candidatus Epulonipiscium fishelsonii</name>
    <dbReference type="NCBI Taxonomy" id="77094"/>
    <lineage>
        <taxon>Bacteria</taxon>
        <taxon>Bacillati</taxon>
        <taxon>Bacillota</taxon>
        <taxon>Clostridia</taxon>
        <taxon>Lachnospirales</taxon>
        <taxon>Lachnospiraceae</taxon>
        <taxon>Candidatus Epulonipiscium</taxon>
    </lineage>
</organism>
<dbReference type="Proteomes" id="UP000188605">
    <property type="component" value="Unassembled WGS sequence"/>
</dbReference>
<evidence type="ECO:0000313" key="1">
    <source>
        <dbReference type="EMBL" id="ONI40190.1"/>
    </source>
</evidence>
<gene>
    <name evidence="1" type="ORF">AN396_01050</name>
</gene>
<sequence length="158" mass="18894">MSNLIQFVCEDCGFKKNLTIGREDDNAYEILEKNMIYIDHKQVLMEISLNGKVEEIDFEEGVYRCQRCHNLDGYFYYNMMREDKYIAKYISSYKNNVYRGIPQKYYNPTYYCTRCSNPLQHLNMKYDHTFMDDNGKKTTIHCPNCYSTNFSCTDEDLN</sequence>
<comment type="caution">
    <text evidence="1">The sequence shown here is derived from an EMBL/GenBank/DDBJ whole genome shotgun (WGS) entry which is preliminary data.</text>
</comment>
<accession>A0ACC8XC55</accession>
<protein>
    <submittedName>
        <fullName evidence="1">Uncharacterized protein</fullName>
    </submittedName>
</protein>
<keyword evidence="2" id="KW-1185">Reference proteome</keyword>
<dbReference type="EMBL" id="LJDB01000055">
    <property type="protein sequence ID" value="ONI40190.1"/>
    <property type="molecule type" value="Genomic_DNA"/>
</dbReference>
<evidence type="ECO:0000313" key="2">
    <source>
        <dbReference type="Proteomes" id="UP000188605"/>
    </source>
</evidence>